<organism evidence="9 10">
    <name type="scientific">Rhipicephalus sanguineus</name>
    <name type="common">Brown dog tick</name>
    <name type="synonym">Ixodes sanguineus</name>
    <dbReference type="NCBI Taxonomy" id="34632"/>
    <lineage>
        <taxon>Eukaryota</taxon>
        <taxon>Metazoa</taxon>
        <taxon>Ecdysozoa</taxon>
        <taxon>Arthropoda</taxon>
        <taxon>Chelicerata</taxon>
        <taxon>Arachnida</taxon>
        <taxon>Acari</taxon>
        <taxon>Parasitiformes</taxon>
        <taxon>Ixodida</taxon>
        <taxon>Ixodoidea</taxon>
        <taxon>Ixodidae</taxon>
        <taxon>Rhipicephalinae</taxon>
        <taxon>Rhipicephalus</taxon>
        <taxon>Rhipicephalus</taxon>
    </lineage>
</organism>
<dbReference type="GO" id="GO:0008270">
    <property type="term" value="F:zinc ion binding"/>
    <property type="evidence" value="ECO:0007669"/>
    <property type="project" value="UniProtKB-KW"/>
</dbReference>
<gene>
    <name evidence="9" type="ORF">HPB52_005834</name>
</gene>
<sequence length="237" mass="26829">MYLWLVSWRPTRFPRSKPRIFQKWLANLKRDKWKPSLGSRLCSDHFAESCFDRSGARTRLRGDAVPTLFAFPDDSQKKAPERKAPKQRGQILDLAPKDEPPMSPVAPLPEASHKKALQRKAPKQRGQILDLTPEDEPPMIPAAPSPEASDKVPDHDYAVLDNPKVLKKRLEKCTDAIESIKKKLKLSEQRERRLKNKVTSLSKIVDDLKSKLLASNDACAMLEKCFSGVPQKLCSTP</sequence>
<evidence type="ECO:0000256" key="7">
    <source>
        <dbReference type="SAM" id="MobiDB-lite"/>
    </source>
</evidence>
<dbReference type="Proteomes" id="UP000821837">
    <property type="component" value="Unassembled WGS sequence"/>
</dbReference>
<dbReference type="GO" id="GO:0003677">
    <property type="term" value="F:DNA binding"/>
    <property type="evidence" value="ECO:0007669"/>
    <property type="project" value="UniProtKB-UniRule"/>
</dbReference>
<keyword evidence="3" id="KW-0862">Zinc</keyword>
<keyword evidence="4 5" id="KW-0238">DNA-binding</keyword>
<evidence type="ECO:0000256" key="5">
    <source>
        <dbReference type="PROSITE-ProRule" id="PRU00309"/>
    </source>
</evidence>
<keyword evidence="1" id="KW-0479">Metal-binding</keyword>
<protein>
    <recommendedName>
        <fullName evidence="8">THAP-type domain-containing protein</fullName>
    </recommendedName>
</protein>
<dbReference type="PANTHER" id="PTHR47696">
    <property type="entry name" value="THAP DOMAIN-CONTAINING PROTEIN 2"/>
    <property type="match status" value="1"/>
</dbReference>
<feature type="region of interest" description="Disordered" evidence="7">
    <location>
        <begin position="70"/>
        <end position="153"/>
    </location>
</feature>
<dbReference type="VEuPathDB" id="VectorBase:RSAN_054121"/>
<accession>A0A9D4PI25</accession>
<evidence type="ECO:0000256" key="4">
    <source>
        <dbReference type="ARBA" id="ARBA00023125"/>
    </source>
</evidence>
<dbReference type="SUPFAM" id="SSF57716">
    <property type="entry name" value="Glucocorticoid receptor-like (DNA-binding domain)"/>
    <property type="match status" value="1"/>
</dbReference>
<proteinExistence type="predicted"/>
<dbReference type="AlphaFoldDB" id="A0A9D4PI25"/>
<evidence type="ECO:0000256" key="6">
    <source>
        <dbReference type="SAM" id="Coils"/>
    </source>
</evidence>
<name>A0A9D4PI25_RHISA</name>
<keyword evidence="10" id="KW-1185">Reference proteome</keyword>
<reference evidence="9" key="2">
    <citation type="submission" date="2021-09" db="EMBL/GenBank/DDBJ databases">
        <authorList>
            <person name="Jia N."/>
            <person name="Wang J."/>
            <person name="Shi W."/>
            <person name="Du L."/>
            <person name="Sun Y."/>
            <person name="Zhan W."/>
            <person name="Jiang J."/>
            <person name="Wang Q."/>
            <person name="Zhang B."/>
            <person name="Ji P."/>
            <person name="Sakyi L.B."/>
            <person name="Cui X."/>
            <person name="Yuan T."/>
            <person name="Jiang B."/>
            <person name="Yang W."/>
            <person name="Lam T.T.-Y."/>
            <person name="Chang Q."/>
            <person name="Ding S."/>
            <person name="Wang X."/>
            <person name="Zhu J."/>
            <person name="Ruan X."/>
            <person name="Zhao L."/>
            <person name="Wei J."/>
            <person name="Que T."/>
            <person name="Du C."/>
            <person name="Cheng J."/>
            <person name="Dai P."/>
            <person name="Han X."/>
            <person name="Huang E."/>
            <person name="Gao Y."/>
            <person name="Liu J."/>
            <person name="Shao H."/>
            <person name="Ye R."/>
            <person name="Li L."/>
            <person name="Wei W."/>
            <person name="Wang X."/>
            <person name="Wang C."/>
            <person name="Huo Q."/>
            <person name="Li W."/>
            <person name="Guo W."/>
            <person name="Chen H."/>
            <person name="Chen S."/>
            <person name="Zhou L."/>
            <person name="Zhou L."/>
            <person name="Ni X."/>
            <person name="Tian J."/>
            <person name="Zhou Y."/>
            <person name="Sheng Y."/>
            <person name="Liu T."/>
            <person name="Pan Y."/>
            <person name="Xia L."/>
            <person name="Li J."/>
            <person name="Zhao F."/>
            <person name="Cao W."/>
        </authorList>
    </citation>
    <scope>NUCLEOTIDE SEQUENCE</scope>
    <source>
        <strain evidence="9">Rsan-2018</strain>
        <tissue evidence="9">Larvae</tissue>
    </source>
</reference>
<keyword evidence="6" id="KW-0175">Coiled coil</keyword>
<evidence type="ECO:0000256" key="1">
    <source>
        <dbReference type="ARBA" id="ARBA00022723"/>
    </source>
</evidence>
<dbReference type="InterPro" id="IPR006612">
    <property type="entry name" value="THAP_Znf"/>
</dbReference>
<feature type="compositionally biased region" description="Basic residues" evidence="7">
    <location>
        <begin position="114"/>
        <end position="123"/>
    </location>
</feature>
<dbReference type="SMART" id="SM00980">
    <property type="entry name" value="THAP"/>
    <property type="match status" value="1"/>
</dbReference>
<evidence type="ECO:0000256" key="2">
    <source>
        <dbReference type="ARBA" id="ARBA00022771"/>
    </source>
</evidence>
<feature type="coiled-coil region" evidence="6">
    <location>
        <begin position="170"/>
        <end position="197"/>
    </location>
</feature>
<evidence type="ECO:0000313" key="9">
    <source>
        <dbReference type="EMBL" id="KAH7943143.1"/>
    </source>
</evidence>
<evidence type="ECO:0000256" key="3">
    <source>
        <dbReference type="ARBA" id="ARBA00022833"/>
    </source>
</evidence>
<evidence type="ECO:0000313" key="10">
    <source>
        <dbReference type="Proteomes" id="UP000821837"/>
    </source>
</evidence>
<dbReference type="InterPro" id="IPR026521">
    <property type="entry name" value="THAP2"/>
</dbReference>
<evidence type="ECO:0000259" key="8">
    <source>
        <dbReference type="PROSITE" id="PS50950"/>
    </source>
</evidence>
<reference evidence="9" key="1">
    <citation type="journal article" date="2020" name="Cell">
        <title>Large-Scale Comparative Analyses of Tick Genomes Elucidate Their Genetic Diversity and Vector Capacities.</title>
        <authorList>
            <consortium name="Tick Genome and Microbiome Consortium (TIGMIC)"/>
            <person name="Jia N."/>
            <person name="Wang J."/>
            <person name="Shi W."/>
            <person name="Du L."/>
            <person name="Sun Y."/>
            <person name="Zhan W."/>
            <person name="Jiang J.F."/>
            <person name="Wang Q."/>
            <person name="Zhang B."/>
            <person name="Ji P."/>
            <person name="Bell-Sakyi L."/>
            <person name="Cui X.M."/>
            <person name="Yuan T.T."/>
            <person name="Jiang B.G."/>
            <person name="Yang W.F."/>
            <person name="Lam T.T."/>
            <person name="Chang Q.C."/>
            <person name="Ding S.J."/>
            <person name="Wang X.J."/>
            <person name="Zhu J.G."/>
            <person name="Ruan X.D."/>
            <person name="Zhao L."/>
            <person name="Wei J.T."/>
            <person name="Ye R.Z."/>
            <person name="Que T.C."/>
            <person name="Du C.H."/>
            <person name="Zhou Y.H."/>
            <person name="Cheng J.X."/>
            <person name="Dai P.F."/>
            <person name="Guo W.B."/>
            <person name="Han X.H."/>
            <person name="Huang E.J."/>
            <person name="Li L.F."/>
            <person name="Wei W."/>
            <person name="Gao Y.C."/>
            <person name="Liu J.Z."/>
            <person name="Shao H.Z."/>
            <person name="Wang X."/>
            <person name="Wang C.C."/>
            <person name="Yang T.C."/>
            <person name="Huo Q.B."/>
            <person name="Li W."/>
            <person name="Chen H.Y."/>
            <person name="Chen S.E."/>
            <person name="Zhou L.G."/>
            <person name="Ni X.B."/>
            <person name="Tian J.H."/>
            <person name="Sheng Y."/>
            <person name="Liu T."/>
            <person name="Pan Y.S."/>
            <person name="Xia L.Y."/>
            <person name="Li J."/>
            <person name="Zhao F."/>
            <person name="Cao W.C."/>
        </authorList>
    </citation>
    <scope>NUCLEOTIDE SEQUENCE</scope>
    <source>
        <strain evidence="9">Rsan-2018</strain>
    </source>
</reference>
<dbReference type="PANTHER" id="PTHR47696:SF2">
    <property type="entry name" value="PROVISIONAL ORTHOLOG OF THAP DOMAIN CONTAINING 1"/>
    <property type="match status" value="1"/>
</dbReference>
<feature type="domain" description="THAP-type" evidence="8">
    <location>
        <begin position="1"/>
        <end position="69"/>
    </location>
</feature>
<feature type="compositionally biased region" description="Basic and acidic residues" evidence="7">
    <location>
        <begin position="74"/>
        <end position="84"/>
    </location>
</feature>
<dbReference type="SMART" id="SM00692">
    <property type="entry name" value="DM3"/>
    <property type="match status" value="1"/>
</dbReference>
<comment type="caution">
    <text evidence="9">The sequence shown here is derived from an EMBL/GenBank/DDBJ whole genome shotgun (WGS) entry which is preliminary data.</text>
</comment>
<keyword evidence="2 5" id="KW-0863">Zinc-finger</keyword>
<dbReference type="Pfam" id="PF05485">
    <property type="entry name" value="THAP"/>
    <property type="match status" value="1"/>
</dbReference>
<dbReference type="EMBL" id="JABSTV010001253">
    <property type="protein sequence ID" value="KAH7943143.1"/>
    <property type="molecule type" value="Genomic_DNA"/>
</dbReference>
<dbReference type="PROSITE" id="PS50950">
    <property type="entry name" value="ZF_THAP"/>
    <property type="match status" value="1"/>
</dbReference>